<keyword evidence="1" id="KW-1133">Transmembrane helix</keyword>
<organism evidence="2 3">
    <name type="scientific">Corallincola platygyrae</name>
    <dbReference type="NCBI Taxonomy" id="1193278"/>
    <lineage>
        <taxon>Bacteria</taxon>
        <taxon>Pseudomonadati</taxon>
        <taxon>Pseudomonadota</taxon>
        <taxon>Gammaproteobacteria</taxon>
        <taxon>Alteromonadales</taxon>
        <taxon>Psychromonadaceae</taxon>
        <taxon>Corallincola</taxon>
    </lineage>
</organism>
<evidence type="ECO:0000313" key="2">
    <source>
        <dbReference type="EMBL" id="MFD2097745.1"/>
    </source>
</evidence>
<keyword evidence="3" id="KW-1185">Reference proteome</keyword>
<sequence>MYTYSALNAMDALEKLAAKNKAHQKQRRGERFLSAVMFLVLIPSILGIVVDLGFIESSSNFNLWLYGLGALGFGLLLAAMGDLMRIPRWLKICGLLVAQCWFVYFWTFQMQSWMAFLPLVPAYLVLQLRASIKEHSVEE</sequence>
<comment type="caution">
    <text evidence="2">The sequence shown here is derived from an EMBL/GenBank/DDBJ whole genome shotgun (WGS) entry which is preliminary data.</text>
</comment>
<proteinExistence type="predicted"/>
<name>A0ABW4XRL5_9GAMM</name>
<keyword evidence="1" id="KW-0472">Membrane</keyword>
<feature type="transmembrane region" description="Helical" evidence="1">
    <location>
        <begin position="61"/>
        <end position="80"/>
    </location>
</feature>
<dbReference type="EMBL" id="JBHUHT010000029">
    <property type="protein sequence ID" value="MFD2097745.1"/>
    <property type="molecule type" value="Genomic_DNA"/>
</dbReference>
<protein>
    <submittedName>
        <fullName evidence="2">Uncharacterized protein</fullName>
    </submittedName>
</protein>
<gene>
    <name evidence="2" type="ORF">ACFSJ3_17275</name>
</gene>
<dbReference type="Proteomes" id="UP001597380">
    <property type="component" value="Unassembled WGS sequence"/>
</dbReference>
<evidence type="ECO:0000313" key="3">
    <source>
        <dbReference type="Proteomes" id="UP001597380"/>
    </source>
</evidence>
<feature type="transmembrane region" description="Helical" evidence="1">
    <location>
        <begin position="32"/>
        <end position="55"/>
    </location>
</feature>
<reference evidence="3" key="1">
    <citation type="journal article" date="2019" name="Int. J. Syst. Evol. Microbiol.">
        <title>The Global Catalogue of Microorganisms (GCM) 10K type strain sequencing project: providing services to taxonomists for standard genome sequencing and annotation.</title>
        <authorList>
            <consortium name="The Broad Institute Genomics Platform"/>
            <consortium name="The Broad Institute Genome Sequencing Center for Infectious Disease"/>
            <person name="Wu L."/>
            <person name="Ma J."/>
        </authorList>
    </citation>
    <scope>NUCLEOTIDE SEQUENCE [LARGE SCALE GENOMIC DNA]</scope>
    <source>
        <strain evidence="3">CGMCC 1.10992</strain>
    </source>
</reference>
<accession>A0ABW4XRL5</accession>
<feature type="transmembrane region" description="Helical" evidence="1">
    <location>
        <begin position="89"/>
        <end position="107"/>
    </location>
</feature>
<evidence type="ECO:0000256" key="1">
    <source>
        <dbReference type="SAM" id="Phobius"/>
    </source>
</evidence>
<keyword evidence="1" id="KW-0812">Transmembrane</keyword>
<dbReference type="RefSeq" id="WP_345341982.1">
    <property type="nucleotide sequence ID" value="NZ_BAABLI010000033.1"/>
</dbReference>